<dbReference type="PANTHER" id="PTHR34343">
    <property type="entry name" value="SEROLOGICALLY DEFINED COLON CANCER ANTIGEN 8"/>
    <property type="match status" value="1"/>
</dbReference>
<dbReference type="GO" id="GO:0035148">
    <property type="term" value="P:tube formation"/>
    <property type="evidence" value="ECO:0007669"/>
    <property type="project" value="TreeGrafter"/>
</dbReference>
<dbReference type="Proteomes" id="UP001497497">
    <property type="component" value="Unassembled WGS sequence"/>
</dbReference>
<feature type="coiled-coil region" evidence="1">
    <location>
        <begin position="270"/>
        <end position="414"/>
    </location>
</feature>
<gene>
    <name evidence="2" type="ORF">GSLYS_00000377001</name>
</gene>
<dbReference type="GO" id="GO:0001764">
    <property type="term" value="P:neuron migration"/>
    <property type="evidence" value="ECO:0007669"/>
    <property type="project" value="TreeGrafter"/>
</dbReference>
<keyword evidence="1" id="KW-0175">Coiled coil</keyword>
<dbReference type="AlphaFoldDB" id="A0AAV2GXP1"/>
<dbReference type="GO" id="GO:0005813">
    <property type="term" value="C:centrosome"/>
    <property type="evidence" value="ECO:0007669"/>
    <property type="project" value="InterPro"/>
</dbReference>
<accession>A0AAV2GXP1</accession>
<comment type="caution">
    <text evidence="2">The sequence shown here is derived from an EMBL/GenBank/DDBJ whole genome shotgun (WGS) entry which is preliminary data.</text>
</comment>
<name>A0AAV2GXP1_LYMST</name>
<protein>
    <submittedName>
        <fullName evidence="2">Uncharacterized protein</fullName>
    </submittedName>
</protein>
<reference evidence="2 3" key="1">
    <citation type="submission" date="2024-04" db="EMBL/GenBank/DDBJ databases">
        <authorList>
            <consortium name="Genoscope - CEA"/>
            <person name="William W."/>
        </authorList>
    </citation>
    <scope>NUCLEOTIDE SEQUENCE [LARGE SCALE GENOMIC DNA]</scope>
</reference>
<dbReference type="Pfam" id="PF15964">
    <property type="entry name" value="CCCAP"/>
    <property type="match status" value="1"/>
</dbReference>
<evidence type="ECO:0000313" key="2">
    <source>
        <dbReference type="EMBL" id="CAL1526200.1"/>
    </source>
</evidence>
<dbReference type="InterPro" id="IPR031887">
    <property type="entry name" value="SDCCAG8"/>
</dbReference>
<dbReference type="PANTHER" id="PTHR34343:SF1">
    <property type="entry name" value="SEROLOGICALLY DEFINED COLON CANCER ANTIGEN 8"/>
    <property type="match status" value="1"/>
</dbReference>
<dbReference type="EMBL" id="CAXITT010000003">
    <property type="protein sequence ID" value="CAL1526200.1"/>
    <property type="molecule type" value="Genomic_DNA"/>
</dbReference>
<evidence type="ECO:0000313" key="3">
    <source>
        <dbReference type="Proteomes" id="UP001497497"/>
    </source>
</evidence>
<evidence type="ECO:0000256" key="1">
    <source>
        <dbReference type="SAM" id="Coils"/>
    </source>
</evidence>
<dbReference type="GO" id="GO:0030010">
    <property type="term" value="P:establishment of cell polarity"/>
    <property type="evidence" value="ECO:0007669"/>
    <property type="project" value="TreeGrafter"/>
</dbReference>
<dbReference type="GO" id="GO:0005814">
    <property type="term" value="C:centriole"/>
    <property type="evidence" value="ECO:0007669"/>
    <property type="project" value="TreeGrafter"/>
</dbReference>
<dbReference type="GO" id="GO:0007098">
    <property type="term" value="P:centrosome cycle"/>
    <property type="evidence" value="ECO:0007669"/>
    <property type="project" value="InterPro"/>
</dbReference>
<keyword evidence="3" id="KW-1185">Reference proteome</keyword>
<feature type="coiled-coil region" evidence="1">
    <location>
        <begin position="440"/>
        <end position="627"/>
    </location>
</feature>
<proteinExistence type="predicted"/>
<organism evidence="2 3">
    <name type="scientific">Lymnaea stagnalis</name>
    <name type="common">Great pond snail</name>
    <name type="synonym">Helix stagnalis</name>
    <dbReference type="NCBI Taxonomy" id="6523"/>
    <lineage>
        <taxon>Eukaryota</taxon>
        <taxon>Metazoa</taxon>
        <taxon>Spiralia</taxon>
        <taxon>Lophotrochozoa</taxon>
        <taxon>Mollusca</taxon>
        <taxon>Gastropoda</taxon>
        <taxon>Heterobranchia</taxon>
        <taxon>Euthyneura</taxon>
        <taxon>Panpulmonata</taxon>
        <taxon>Hygrophila</taxon>
        <taxon>Lymnaeoidea</taxon>
        <taxon>Lymnaeidae</taxon>
        <taxon>Lymnaea</taxon>
    </lineage>
</organism>
<feature type="coiled-coil region" evidence="1">
    <location>
        <begin position="218"/>
        <end position="245"/>
    </location>
</feature>
<sequence length="730" mass="85458">MYYFRNYNEGADSGDYEQPIRERATESLDDLRSNLQGAPHVSGFVNSGDSKHNLSKTVHPRILTWEDENEYLPRQSDAAAQLRNKLFSMQESQTHSVKQGQLPSPEEAATLLKNQAVYTSHLEAESRYIKEEMAVIRMKLAEVLEENRALHTELKTTVVHEILKDGGEIINLMGSLDQTFSDSYSNVMGRHDFKRWQVELERLSRLHAAKTERLESQLGNSRMVVEKLEQTVEDLKSQLRMQESIPTHENGLVGAVFLSENQRNITHRTIEKLTKERDDLMDHVTSLQAQLKDMAQREEDAYQQMKKGIQLVEQAQLEQTEALVQKEQIRDELVRTRQRFEEHVRESQTLIRAERETVRRENQTLIEDLNNKLKELGEHYTLVQAKYEKEVRDKASLSTEISELKSQLRTYNREVTVTSESYRTETTNASLQRNSALYESNRLRSELEKVQHDYDQEMSRTKIELDDLRQRLNKAERELVNSKEECIHMTSNIQALERELHLAKMARDTIERSRLEDLKVIRQRAQDREEEILLKMEEADDRHNQATHEMDTMLLKQNKLIMKLREECKKQALHLEKTVKKYRSQNGKLQQCNTELMKRMERMTHRVTELENQEERHSQVHDKMRERLRSLDEQGQNQAVQLVEAITKYSQVSRDRQLLAKEVEFLRLQLHKANQVSPEILRLNSSSKAMVDDILNTMTKDERDGTMSLIPLLQISDPPEKISLEDLGPE</sequence>